<proteinExistence type="predicted"/>
<feature type="compositionally biased region" description="Basic residues" evidence="1">
    <location>
        <begin position="1"/>
        <end position="16"/>
    </location>
</feature>
<keyword evidence="3" id="KW-1185">Reference proteome</keyword>
<dbReference type="EnsemblMetazoa" id="MESCA000285-RA">
    <property type="protein sequence ID" value="MESCA000285-PA"/>
    <property type="gene ID" value="MESCA000285"/>
</dbReference>
<accession>T1GAM6</accession>
<dbReference type="EMBL" id="CAQQ02024595">
    <property type="status" value="NOT_ANNOTATED_CDS"/>
    <property type="molecule type" value="Genomic_DNA"/>
</dbReference>
<name>T1GAM6_MEGSC</name>
<organism evidence="2 3">
    <name type="scientific">Megaselia scalaris</name>
    <name type="common">Humpbacked fly</name>
    <name type="synonym">Phora scalaris</name>
    <dbReference type="NCBI Taxonomy" id="36166"/>
    <lineage>
        <taxon>Eukaryota</taxon>
        <taxon>Metazoa</taxon>
        <taxon>Ecdysozoa</taxon>
        <taxon>Arthropoda</taxon>
        <taxon>Hexapoda</taxon>
        <taxon>Insecta</taxon>
        <taxon>Pterygota</taxon>
        <taxon>Neoptera</taxon>
        <taxon>Endopterygota</taxon>
        <taxon>Diptera</taxon>
        <taxon>Brachycera</taxon>
        <taxon>Muscomorpha</taxon>
        <taxon>Platypezoidea</taxon>
        <taxon>Phoridae</taxon>
        <taxon>Megaseliini</taxon>
        <taxon>Megaselia</taxon>
    </lineage>
</organism>
<dbReference type="Proteomes" id="UP000015102">
    <property type="component" value="Unassembled WGS sequence"/>
</dbReference>
<sequence>MAIYRKKKLATKKKSKNRESNPIRKFYPVLPRNLPKEPFESRTLFCQVVFLMNRKETNVPKSGHCPHSQSIERKTTDFKSRTYFFDFREIS</sequence>
<protein>
    <submittedName>
        <fullName evidence="2">Uncharacterized protein</fullName>
    </submittedName>
</protein>
<dbReference type="AlphaFoldDB" id="T1GAM6"/>
<reference evidence="3" key="1">
    <citation type="submission" date="2013-02" db="EMBL/GenBank/DDBJ databases">
        <authorList>
            <person name="Hughes D."/>
        </authorList>
    </citation>
    <scope>NUCLEOTIDE SEQUENCE</scope>
    <source>
        <strain>Durham</strain>
        <strain evidence="3">NC isolate 2 -- Noor lab</strain>
    </source>
</reference>
<feature type="region of interest" description="Disordered" evidence="1">
    <location>
        <begin position="1"/>
        <end position="24"/>
    </location>
</feature>
<evidence type="ECO:0000256" key="1">
    <source>
        <dbReference type="SAM" id="MobiDB-lite"/>
    </source>
</evidence>
<evidence type="ECO:0000313" key="3">
    <source>
        <dbReference type="Proteomes" id="UP000015102"/>
    </source>
</evidence>
<dbReference type="HOGENOM" id="CLU_2429598_0_0_1"/>
<dbReference type="EMBL" id="CAQQ02024594">
    <property type="status" value="NOT_ANNOTATED_CDS"/>
    <property type="molecule type" value="Genomic_DNA"/>
</dbReference>
<reference evidence="2" key="2">
    <citation type="submission" date="2015-06" db="UniProtKB">
        <authorList>
            <consortium name="EnsemblMetazoa"/>
        </authorList>
    </citation>
    <scope>IDENTIFICATION</scope>
</reference>
<evidence type="ECO:0000313" key="2">
    <source>
        <dbReference type="EnsemblMetazoa" id="MESCA000285-PA"/>
    </source>
</evidence>